<dbReference type="AlphaFoldDB" id="A0A2T7PQ60"/>
<accession>A0A2T7PQ60</accession>
<dbReference type="EMBL" id="PZQS01000002">
    <property type="protein sequence ID" value="PVD35566.1"/>
    <property type="molecule type" value="Genomic_DNA"/>
</dbReference>
<comment type="caution">
    <text evidence="1">The sequence shown here is derived from an EMBL/GenBank/DDBJ whole genome shotgun (WGS) entry which is preliminary data.</text>
</comment>
<gene>
    <name evidence="1" type="ORF">C0Q70_02529</name>
</gene>
<sequence>MLNHGLSDDLLTASAPEAPACGIQLYTWSTQNPEYSDGFRGRLVTWCTYGPKPTKCLGVYVDHELSSTICGIPDLSQDTDLTFATFSALIMPAPKESLCRYGDPFRGGQNPIVRFEGGIGSAVGLDNVVPFTEIYSPCIPCERDCSRYICDPKCDANITSGLILTLRNLTLQVVKDTGDGDEQPQVFGTVPCICIICFIQAAQKSSASYLCAKMRSTVSTELRASSGLAVYQSRSSVKDLSTGVICAEDFLLWPAEYRPADSSIPCVEA</sequence>
<reference evidence="1 2" key="1">
    <citation type="submission" date="2018-04" db="EMBL/GenBank/DDBJ databases">
        <title>The genome of golden apple snail Pomacea canaliculata provides insight into stress tolerance and invasive adaptation.</title>
        <authorList>
            <person name="Liu C."/>
            <person name="Liu B."/>
            <person name="Ren Y."/>
            <person name="Zhang Y."/>
            <person name="Wang H."/>
            <person name="Li S."/>
            <person name="Jiang F."/>
            <person name="Yin L."/>
            <person name="Zhang G."/>
            <person name="Qian W."/>
            <person name="Fan W."/>
        </authorList>
    </citation>
    <scope>NUCLEOTIDE SEQUENCE [LARGE SCALE GENOMIC DNA]</scope>
    <source>
        <strain evidence="1">SZHN2017</strain>
        <tissue evidence="1">Muscle</tissue>
    </source>
</reference>
<name>A0A2T7PQ60_POMCA</name>
<proteinExistence type="predicted"/>
<evidence type="ECO:0000313" key="1">
    <source>
        <dbReference type="EMBL" id="PVD35566.1"/>
    </source>
</evidence>
<dbReference type="Proteomes" id="UP000245119">
    <property type="component" value="Linkage Group LG2"/>
</dbReference>
<keyword evidence="2" id="KW-1185">Reference proteome</keyword>
<protein>
    <submittedName>
        <fullName evidence="1">Uncharacterized protein</fullName>
    </submittedName>
</protein>
<evidence type="ECO:0000313" key="2">
    <source>
        <dbReference type="Proteomes" id="UP000245119"/>
    </source>
</evidence>
<dbReference type="OrthoDB" id="10042078at2759"/>
<organism evidence="1 2">
    <name type="scientific">Pomacea canaliculata</name>
    <name type="common">Golden apple snail</name>
    <dbReference type="NCBI Taxonomy" id="400727"/>
    <lineage>
        <taxon>Eukaryota</taxon>
        <taxon>Metazoa</taxon>
        <taxon>Spiralia</taxon>
        <taxon>Lophotrochozoa</taxon>
        <taxon>Mollusca</taxon>
        <taxon>Gastropoda</taxon>
        <taxon>Caenogastropoda</taxon>
        <taxon>Architaenioglossa</taxon>
        <taxon>Ampullarioidea</taxon>
        <taxon>Ampullariidae</taxon>
        <taxon>Pomacea</taxon>
    </lineage>
</organism>